<proteinExistence type="predicted"/>
<accession>A0A4P7XD29</accession>
<dbReference type="RefSeq" id="WP_136546301.1">
    <property type="nucleotide sequence ID" value="NZ_CP031093.1"/>
</dbReference>
<dbReference type="KEGG" id="hmi:soil367_01670"/>
<keyword evidence="2" id="KW-1185">Reference proteome</keyword>
<protein>
    <submittedName>
        <fullName evidence="1">DUF2288 domain-containing protein</fullName>
    </submittedName>
</protein>
<reference evidence="1 2" key="1">
    <citation type="submission" date="2018-07" db="EMBL/GenBank/DDBJ databases">
        <title>Marsedoiliclastica nanhaica gen. nov. sp. nov., a novel marine hydrocarbonoclastic bacterium isolated from an in-situ enriched hydrocarbon-degrading consortium in deep-sea sediment.</title>
        <authorList>
            <person name="Dong C."/>
            <person name="Ma T."/>
            <person name="Liu R."/>
            <person name="Shao Z."/>
        </authorList>
    </citation>
    <scope>NUCLEOTIDE SEQUENCE [LARGE SCALE GENOMIC DNA]</scope>
    <source>
        <strain evidence="2">soil36-7</strain>
    </source>
</reference>
<name>A0A4P7XD29_9ALTE</name>
<dbReference type="EMBL" id="CP031093">
    <property type="protein sequence ID" value="QCF24768.1"/>
    <property type="molecule type" value="Genomic_DNA"/>
</dbReference>
<dbReference type="Pfam" id="PF10052">
    <property type="entry name" value="DUF2288"/>
    <property type="match status" value="1"/>
</dbReference>
<organism evidence="1 2">
    <name type="scientific">Hydrocarboniclastica marina</name>
    <dbReference type="NCBI Taxonomy" id="2259620"/>
    <lineage>
        <taxon>Bacteria</taxon>
        <taxon>Pseudomonadati</taxon>
        <taxon>Pseudomonadota</taxon>
        <taxon>Gammaproteobacteria</taxon>
        <taxon>Alteromonadales</taxon>
        <taxon>Alteromonadaceae</taxon>
        <taxon>Hydrocarboniclastica</taxon>
    </lineage>
</organism>
<dbReference type="InterPro" id="IPR018741">
    <property type="entry name" value="DUF2288"/>
</dbReference>
<dbReference type="AlphaFoldDB" id="A0A4P7XD29"/>
<dbReference type="OrthoDB" id="195194at2"/>
<dbReference type="Proteomes" id="UP000298049">
    <property type="component" value="Chromosome"/>
</dbReference>
<gene>
    <name evidence="1" type="ORF">soil367_01670</name>
</gene>
<evidence type="ECO:0000313" key="2">
    <source>
        <dbReference type="Proteomes" id="UP000298049"/>
    </source>
</evidence>
<evidence type="ECO:0000313" key="1">
    <source>
        <dbReference type="EMBL" id="QCF24768.1"/>
    </source>
</evidence>
<sequence>MKDAKPGAVAGPDPEAEEDLKAKLVLETARVPWTDLQKFFARGQLAQVGPGQDLIDVAVAVARDDKTRVQAWMEQRQFGEVTADQAQAWYEANASLWTVVVAPWVLVQETPEQPGRSVH</sequence>